<dbReference type="InterPro" id="IPR003646">
    <property type="entry name" value="SH3-like_bac-type"/>
</dbReference>
<comment type="caution">
    <text evidence="3">The sequence shown here is derived from an EMBL/GenBank/DDBJ whole genome shotgun (WGS) entry which is preliminary data.</text>
</comment>
<protein>
    <submittedName>
        <fullName evidence="3">SH3 domain-containing protein</fullName>
    </submittedName>
</protein>
<sequence length="105" mass="11747">MFEHKFFASAFLALTMMTSAASAADIALAKNSMRLYGGPSKDYPAIAMITWRQSLKVVGCDRRVGWCEVLVDGQRGWVEGNRLTWPTMPAYRAIDLRHDAVHVTI</sequence>
<dbReference type="Gene3D" id="2.30.30.40">
    <property type="entry name" value="SH3 Domains"/>
    <property type="match status" value="1"/>
</dbReference>
<dbReference type="Pfam" id="PF08239">
    <property type="entry name" value="SH3_3"/>
    <property type="match status" value="1"/>
</dbReference>
<gene>
    <name evidence="3" type="ORF">JJB09_01220</name>
</gene>
<evidence type="ECO:0000313" key="3">
    <source>
        <dbReference type="EMBL" id="MBL0370636.1"/>
    </source>
</evidence>
<feature type="chain" id="PRO_5038081943" evidence="1">
    <location>
        <begin position="24"/>
        <end position="105"/>
    </location>
</feature>
<keyword evidence="1" id="KW-0732">Signal</keyword>
<evidence type="ECO:0000259" key="2">
    <source>
        <dbReference type="Pfam" id="PF08239"/>
    </source>
</evidence>
<accession>A0A936YPY5</accession>
<evidence type="ECO:0000313" key="4">
    <source>
        <dbReference type="Proteomes" id="UP000633219"/>
    </source>
</evidence>
<reference evidence="3" key="1">
    <citation type="submission" date="2021-01" db="EMBL/GenBank/DDBJ databases">
        <title>Rhizobium sp. strain KVB221 16S ribosomal RNA gene Genome sequencing and assembly.</title>
        <authorList>
            <person name="Kang M."/>
        </authorList>
    </citation>
    <scope>NUCLEOTIDE SEQUENCE</scope>
    <source>
        <strain evidence="3">KVB221</strain>
    </source>
</reference>
<dbReference type="AlphaFoldDB" id="A0A936YPY5"/>
<dbReference type="EMBL" id="JAEQNC010000001">
    <property type="protein sequence ID" value="MBL0370636.1"/>
    <property type="molecule type" value="Genomic_DNA"/>
</dbReference>
<evidence type="ECO:0000256" key="1">
    <source>
        <dbReference type="SAM" id="SignalP"/>
    </source>
</evidence>
<feature type="signal peptide" evidence="1">
    <location>
        <begin position="1"/>
        <end position="23"/>
    </location>
</feature>
<feature type="domain" description="SH3b" evidence="2">
    <location>
        <begin position="33"/>
        <end position="81"/>
    </location>
</feature>
<keyword evidence="4" id="KW-1185">Reference proteome</keyword>
<organism evidence="3 4">
    <name type="scientific">Rhizobium setariae</name>
    <dbReference type="NCBI Taxonomy" id="2801340"/>
    <lineage>
        <taxon>Bacteria</taxon>
        <taxon>Pseudomonadati</taxon>
        <taxon>Pseudomonadota</taxon>
        <taxon>Alphaproteobacteria</taxon>
        <taxon>Hyphomicrobiales</taxon>
        <taxon>Rhizobiaceae</taxon>
        <taxon>Rhizobium/Agrobacterium group</taxon>
        <taxon>Rhizobium</taxon>
    </lineage>
</organism>
<dbReference type="Proteomes" id="UP000633219">
    <property type="component" value="Unassembled WGS sequence"/>
</dbReference>
<name>A0A936YPY5_9HYPH</name>
<proteinExistence type="predicted"/>